<evidence type="ECO:0000313" key="2">
    <source>
        <dbReference type="EMBL" id="GES94441.1"/>
    </source>
</evidence>
<sequence length="154" mass="17050">MILHHACPPNIRAYVLSSPLAAPIMNASHPLYILIYDAVSTALTDIINYLVRTTKKYCVYTHNYSDPENAVTQSQEVISQAERSFYNNSTNDSVTSSTFSSPLLPRVNSISPKLLNNIDHKAFIYAVGSNSLLSGYSIFIILMQSHHRVGLSTS</sequence>
<comment type="caution">
    <text evidence="2">The sequence shown here is derived from an EMBL/GenBank/DDBJ whole genome shotgun (WGS) entry which is preliminary data.</text>
</comment>
<dbReference type="EMBL" id="BLAL01000236">
    <property type="protein sequence ID" value="GES94441.1"/>
    <property type="molecule type" value="Genomic_DNA"/>
</dbReference>
<proteinExistence type="predicted"/>
<keyword evidence="1" id="KW-0472">Membrane</keyword>
<organism evidence="2 3">
    <name type="scientific">Rhizophagus clarus</name>
    <dbReference type="NCBI Taxonomy" id="94130"/>
    <lineage>
        <taxon>Eukaryota</taxon>
        <taxon>Fungi</taxon>
        <taxon>Fungi incertae sedis</taxon>
        <taxon>Mucoromycota</taxon>
        <taxon>Glomeromycotina</taxon>
        <taxon>Glomeromycetes</taxon>
        <taxon>Glomerales</taxon>
        <taxon>Glomeraceae</taxon>
        <taxon>Rhizophagus</taxon>
    </lineage>
</organism>
<evidence type="ECO:0000256" key="1">
    <source>
        <dbReference type="SAM" id="Phobius"/>
    </source>
</evidence>
<accession>A0A8H3LYM8</accession>
<dbReference type="Proteomes" id="UP000615446">
    <property type="component" value="Unassembled WGS sequence"/>
</dbReference>
<keyword evidence="1" id="KW-1133">Transmembrane helix</keyword>
<feature type="transmembrane region" description="Helical" evidence="1">
    <location>
        <begin position="122"/>
        <end position="142"/>
    </location>
</feature>
<gene>
    <name evidence="2" type="ORF">RCL2_002117200</name>
</gene>
<evidence type="ECO:0000313" key="3">
    <source>
        <dbReference type="Proteomes" id="UP000615446"/>
    </source>
</evidence>
<protein>
    <submittedName>
        <fullName evidence="2">Uncharacterized protein</fullName>
    </submittedName>
</protein>
<name>A0A8H3LYM8_9GLOM</name>
<reference evidence="2" key="1">
    <citation type="submission" date="2019-10" db="EMBL/GenBank/DDBJ databases">
        <title>Conservation and host-specific expression of non-tandemly repeated heterogenous ribosome RNA gene in arbuscular mycorrhizal fungi.</title>
        <authorList>
            <person name="Maeda T."/>
            <person name="Kobayashi Y."/>
            <person name="Nakagawa T."/>
            <person name="Ezawa T."/>
            <person name="Yamaguchi K."/>
            <person name="Bino T."/>
            <person name="Nishimoto Y."/>
            <person name="Shigenobu S."/>
            <person name="Kawaguchi M."/>
        </authorList>
    </citation>
    <scope>NUCLEOTIDE SEQUENCE</scope>
    <source>
        <strain evidence="2">HR1</strain>
    </source>
</reference>
<keyword evidence="1" id="KW-0812">Transmembrane</keyword>
<dbReference type="AlphaFoldDB" id="A0A8H3LYM8"/>